<comment type="caution">
    <text evidence="3">The sequence shown here is derived from an EMBL/GenBank/DDBJ whole genome shotgun (WGS) entry which is preliminary data.</text>
</comment>
<dbReference type="Pfam" id="PF00691">
    <property type="entry name" value="OmpA"/>
    <property type="match status" value="1"/>
</dbReference>
<dbReference type="SUPFAM" id="SSF103088">
    <property type="entry name" value="OmpA-like"/>
    <property type="match status" value="1"/>
</dbReference>
<keyword evidence="1" id="KW-0732">Signal</keyword>
<dbReference type="Proteomes" id="UP001499951">
    <property type="component" value="Unassembled WGS sequence"/>
</dbReference>
<gene>
    <name evidence="3" type="ORF">GCM10008942_07400</name>
</gene>
<feature type="domain" description="OmpA-like" evidence="2">
    <location>
        <begin position="64"/>
        <end position="143"/>
    </location>
</feature>
<dbReference type="Gene3D" id="3.30.1330.60">
    <property type="entry name" value="OmpA-like domain"/>
    <property type="match status" value="1"/>
</dbReference>
<dbReference type="RefSeq" id="WP_166932110.1">
    <property type="nucleotide sequence ID" value="NZ_BAAADD010000002.1"/>
</dbReference>
<keyword evidence="4" id="KW-1185">Reference proteome</keyword>
<evidence type="ECO:0000259" key="2">
    <source>
        <dbReference type="Pfam" id="PF00691"/>
    </source>
</evidence>
<organism evidence="3 4">
    <name type="scientific">Rhizomicrobium electricum</name>
    <dbReference type="NCBI Taxonomy" id="480070"/>
    <lineage>
        <taxon>Bacteria</taxon>
        <taxon>Pseudomonadati</taxon>
        <taxon>Pseudomonadota</taxon>
        <taxon>Alphaproteobacteria</taxon>
        <taxon>Micropepsales</taxon>
        <taxon>Micropepsaceae</taxon>
        <taxon>Rhizomicrobium</taxon>
    </lineage>
</organism>
<accession>A0ABN1E9H5</accession>
<dbReference type="InterPro" id="IPR006665">
    <property type="entry name" value="OmpA-like"/>
</dbReference>
<dbReference type="InterPro" id="IPR036737">
    <property type="entry name" value="OmpA-like_sf"/>
</dbReference>
<proteinExistence type="predicted"/>
<name>A0ABN1E9H5_9PROT</name>
<reference evidence="3 4" key="1">
    <citation type="journal article" date="2019" name="Int. J. Syst. Evol. Microbiol.">
        <title>The Global Catalogue of Microorganisms (GCM) 10K type strain sequencing project: providing services to taxonomists for standard genome sequencing and annotation.</title>
        <authorList>
            <consortium name="The Broad Institute Genomics Platform"/>
            <consortium name="The Broad Institute Genome Sequencing Center for Infectious Disease"/>
            <person name="Wu L."/>
            <person name="Ma J."/>
        </authorList>
    </citation>
    <scope>NUCLEOTIDE SEQUENCE [LARGE SCALE GENOMIC DNA]</scope>
    <source>
        <strain evidence="3 4">JCM 15089</strain>
    </source>
</reference>
<dbReference type="PROSITE" id="PS51257">
    <property type="entry name" value="PROKAR_LIPOPROTEIN"/>
    <property type="match status" value="1"/>
</dbReference>
<feature type="signal peptide" evidence="1">
    <location>
        <begin position="1"/>
        <end position="18"/>
    </location>
</feature>
<sequence>MKRIILLAASAVFVAACAGSQQSPTVFGSSGTAKPAASAFVQVSHNTQAVPENAPWAIYREFNFDSSSSEVSLLDTPKLREIVAYVASNSTLDIGIDGTLGRDGISQAERDLSTRRAASVRRALMNTGAGIASYKIQMGPFGDPEHRRPGQIQVLIGPRTGSPQSPL</sequence>
<evidence type="ECO:0000313" key="4">
    <source>
        <dbReference type="Proteomes" id="UP001499951"/>
    </source>
</evidence>
<evidence type="ECO:0000256" key="1">
    <source>
        <dbReference type="SAM" id="SignalP"/>
    </source>
</evidence>
<dbReference type="EMBL" id="BAAADD010000002">
    <property type="protein sequence ID" value="GAA0561496.1"/>
    <property type="molecule type" value="Genomic_DNA"/>
</dbReference>
<feature type="chain" id="PRO_5046725774" description="OmpA-like domain-containing protein" evidence="1">
    <location>
        <begin position="19"/>
        <end position="167"/>
    </location>
</feature>
<evidence type="ECO:0000313" key="3">
    <source>
        <dbReference type="EMBL" id="GAA0561496.1"/>
    </source>
</evidence>
<protein>
    <recommendedName>
        <fullName evidence="2">OmpA-like domain-containing protein</fullName>
    </recommendedName>
</protein>